<evidence type="ECO:0000313" key="1">
    <source>
        <dbReference type="EMBL" id="OWQ90455.1"/>
    </source>
</evidence>
<dbReference type="AlphaFoldDB" id="A0A246JCT0"/>
<proteinExistence type="predicted"/>
<dbReference type="Proteomes" id="UP000197468">
    <property type="component" value="Unassembled WGS sequence"/>
</dbReference>
<keyword evidence="2" id="KW-1185">Reference proteome</keyword>
<reference evidence="1 2" key="1">
    <citation type="journal article" date="2008" name="Int. J. Syst. Evol. Microbiol.">
        <title>Description of Roseateles aquatilis sp. nov. and Roseateles terrae sp. nov., in the class Betaproteobacteria, and emended description of the genus Roseateles.</title>
        <authorList>
            <person name="Gomila M."/>
            <person name="Bowien B."/>
            <person name="Falsen E."/>
            <person name="Moore E.R."/>
            <person name="Lalucat J."/>
        </authorList>
    </citation>
    <scope>NUCLEOTIDE SEQUENCE [LARGE SCALE GENOMIC DNA]</scope>
    <source>
        <strain evidence="1 2">CCUG 48205</strain>
    </source>
</reference>
<organism evidence="1 2">
    <name type="scientific">Roseateles aquatilis</name>
    <dbReference type="NCBI Taxonomy" id="431061"/>
    <lineage>
        <taxon>Bacteria</taxon>
        <taxon>Pseudomonadati</taxon>
        <taxon>Pseudomonadota</taxon>
        <taxon>Betaproteobacteria</taxon>
        <taxon>Burkholderiales</taxon>
        <taxon>Sphaerotilaceae</taxon>
        <taxon>Roseateles</taxon>
    </lineage>
</organism>
<sequence length="295" mass="31411">MLQAPESPETQSRSGLPRRCMLLGAFGSLSAAVAPDARAVAASPASATRPASSAGVAQRPAHVAGAAPAATPFPPASVDEGPIKLGISDQTHKPFVLPLLKLIADAAGLSWELMPLPWPRALLGAELGQQLVFGLSRSPARDNIFVYSQPVFVSRGWLVVPAAKPFKFDKPADLRGRTLCVARGASYGRAFDEGRRQLFRVETSGNDLETRARMLMMGRCDAMLATHRGSAAALQRRLRAMRDGERLQVLAMPLVEEGILFGVARGSPLAALLPRLDDAVHRSRAAIQALVDSDV</sequence>
<name>A0A246JCT0_9BURK</name>
<dbReference type="EMBL" id="NIOF01000005">
    <property type="protein sequence ID" value="OWQ90455.1"/>
    <property type="molecule type" value="Genomic_DNA"/>
</dbReference>
<protein>
    <submittedName>
        <fullName evidence="1">Uncharacterized protein</fullName>
    </submittedName>
</protein>
<dbReference type="Gene3D" id="3.40.190.10">
    <property type="entry name" value="Periplasmic binding protein-like II"/>
    <property type="match status" value="2"/>
</dbReference>
<accession>A0A246JCT0</accession>
<evidence type="ECO:0000313" key="2">
    <source>
        <dbReference type="Proteomes" id="UP000197468"/>
    </source>
</evidence>
<gene>
    <name evidence="1" type="ORF">CDN99_13990</name>
</gene>
<comment type="caution">
    <text evidence="1">The sequence shown here is derived from an EMBL/GenBank/DDBJ whole genome shotgun (WGS) entry which is preliminary data.</text>
</comment>
<dbReference type="SUPFAM" id="SSF53850">
    <property type="entry name" value="Periplasmic binding protein-like II"/>
    <property type="match status" value="1"/>
</dbReference>